<protein>
    <recommendedName>
        <fullName evidence="4">Spermatogenesis-associated protein 6 N-terminal domain-containing protein</fullName>
    </recommendedName>
</protein>
<sequence length="489" mass="55967">MAKSGKAYRYSVEMGVHAVDAPGTRLTTKGDLYINICLLGIHKRTRMMPPYLPINVDQTFIFDKTFKSCYDSRDIIERLKREHVLIELLQSNGSSPILLASYETSAKDFLYPHSWDRIEYTGSRRYVLLSRTIEFPGVAPSFEFTLNPCLSDASGARKVNKSHKQTKPIDSYGKSPKRAKSPVWKPSSAYPKRISSSNNSPTVSRSLTSHTISSAVKNDYSHRETQEKLRELAIPGEVKYVVELDKTIGRKPFVVRHVNDNLIGRKPKSHVVLNEGLVVNDYSLSRAGSLTSLHDGSNRSRSVSPVHNRSHSPTKVRTRSPSPSRRPIRSSQSFDFEQQGRSITPERRSNLYNNDNDDYHNRDDEFHSTEDCAICRLHRIHSAQSQRAKSLEQRQFATISNRKSYAPDIYSSRLSRPITSATLLRDSFRYRHQQSPAGDLSDKVIHTLRRNLDSYSAQPWHNYYSAFRYSDGHVDDDELLERSRRLMEN</sequence>
<evidence type="ECO:0000256" key="3">
    <source>
        <dbReference type="SAM" id="MobiDB-lite"/>
    </source>
</evidence>
<comment type="caution">
    <text evidence="5">The sequence shown here is derived from an EMBL/GenBank/DDBJ whole genome shotgun (WGS) entry which is preliminary data.</text>
</comment>
<proteinExistence type="inferred from homology"/>
<evidence type="ECO:0000256" key="1">
    <source>
        <dbReference type="ARBA" id="ARBA00006215"/>
    </source>
</evidence>
<dbReference type="GO" id="GO:0032027">
    <property type="term" value="F:myosin light chain binding"/>
    <property type="evidence" value="ECO:0007669"/>
    <property type="project" value="InterPro"/>
</dbReference>
<dbReference type="Proteomes" id="UP000663881">
    <property type="component" value="Unassembled WGS sequence"/>
</dbReference>
<dbReference type="Proteomes" id="UP000663891">
    <property type="component" value="Unassembled WGS sequence"/>
</dbReference>
<gene>
    <name evidence="6" type="ORF">OKA104_LOCUS763</name>
    <name evidence="5" type="ORF">VCS650_LOCUS969</name>
</gene>
<evidence type="ECO:0000313" key="5">
    <source>
        <dbReference type="EMBL" id="CAF0746260.1"/>
    </source>
</evidence>
<dbReference type="InterPro" id="IPR032732">
    <property type="entry name" value="SPATA6_N"/>
</dbReference>
<dbReference type="GO" id="GO:0007283">
    <property type="term" value="P:spermatogenesis"/>
    <property type="evidence" value="ECO:0007669"/>
    <property type="project" value="InterPro"/>
</dbReference>
<dbReference type="GO" id="GO:0120212">
    <property type="term" value="C:sperm head-tail coupling apparatus"/>
    <property type="evidence" value="ECO:0007669"/>
    <property type="project" value="InterPro"/>
</dbReference>
<accession>A0A813NWS3</accession>
<dbReference type="PANTHER" id="PTHR16435">
    <property type="entry name" value="SPERMATOGENESIS-ASSOCIATED PROTEIN 6 SPATA6"/>
    <property type="match status" value="1"/>
</dbReference>
<feature type="compositionally biased region" description="Basic residues" evidence="3">
    <location>
        <begin position="308"/>
        <end position="318"/>
    </location>
</feature>
<evidence type="ECO:0000313" key="7">
    <source>
        <dbReference type="Proteomes" id="UP000663891"/>
    </source>
</evidence>
<name>A0A813NWS3_9BILA</name>
<feature type="domain" description="Spermatogenesis-associated protein 6 N-terminal" evidence="4">
    <location>
        <begin position="12"/>
        <end position="145"/>
    </location>
</feature>
<dbReference type="PANTHER" id="PTHR16435:SF6">
    <property type="entry name" value="IP09370P"/>
    <property type="match status" value="1"/>
</dbReference>
<keyword evidence="2" id="KW-0597">Phosphoprotein</keyword>
<feature type="compositionally biased region" description="Polar residues" evidence="3">
    <location>
        <begin position="201"/>
        <end position="216"/>
    </location>
</feature>
<organism evidence="5 7">
    <name type="scientific">Adineta steineri</name>
    <dbReference type="NCBI Taxonomy" id="433720"/>
    <lineage>
        <taxon>Eukaryota</taxon>
        <taxon>Metazoa</taxon>
        <taxon>Spiralia</taxon>
        <taxon>Gnathifera</taxon>
        <taxon>Rotifera</taxon>
        <taxon>Eurotatoria</taxon>
        <taxon>Bdelloidea</taxon>
        <taxon>Adinetida</taxon>
        <taxon>Adinetidae</taxon>
        <taxon>Adineta</taxon>
    </lineage>
</organism>
<dbReference type="AlphaFoldDB" id="A0A813NWS3"/>
<dbReference type="EMBL" id="CAJNON010000004">
    <property type="protein sequence ID" value="CAF0746260.1"/>
    <property type="molecule type" value="Genomic_DNA"/>
</dbReference>
<reference evidence="5" key="1">
    <citation type="submission" date="2021-02" db="EMBL/GenBank/DDBJ databases">
        <authorList>
            <person name="Nowell W R."/>
        </authorList>
    </citation>
    <scope>NUCLEOTIDE SEQUENCE</scope>
</reference>
<feature type="region of interest" description="Disordered" evidence="3">
    <location>
        <begin position="290"/>
        <end position="356"/>
    </location>
</feature>
<dbReference type="Pfam" id="PF14909">
    <property type="entry name" value="SPATA6"/>
    <property type="match status" value="1"/>
</dbReference>
<evidence type="ECO:0000256" key="2">
    <source>
        <dbReference type="ARBA" id="ARBA00022553"/>
    </source>
</evidence>
<feature type="region of interest" description="Disordered" evidence="3">
    <location>
        <begin position="156"/>
        <end position="223"/>
    </location>
</feature>
<comment type="similarity">
    <text evidence="1">Belongs to the SPATA6 family.</text>
</comment>
<feature type="compositionally biased region" description="Polar residues" evidence="3">
    <location>
        <begin position="290"/>
        <end position="307"/>
    </location>
</feature>
<evidence type="ECO:0000259" key="4">
    <source>
        <dbReference type="Pfam" id="PF14909"/>
    </source>
</evidence>
<evidence type="ECO:0000313" key="6">
    <source>
        <dbReference type="EMBL" id="CAF3488422.1"/>
    </source>
</evidence>
<dbReference type="OrthoDB" id="5963614at2759"/>
<dbReference type="InterPro" id="IPR042769">
    <property type="entry name" value="SPATA6_fam"/>
</dbReference>
<feature type="compositionally biased region" description="Low complexity" evidence="3">
    <location>
        <begin position="319"/>
        <end position="333"/>
    </location>
</feature>
<dbReference type="EMBL" id="CAJOAY010000016">
    <property type="protein sequence ID" value="CAF3488422.1"/>
    <property type="molecule type" value="Genomic_DNA"/>
</dbReference>